<sequence length="58" mass="6629">MGSLQGCPYCTWKCQASLFDDIGTLLMQIVLDMNKAFCYGPLSMIYMGFNPNHFIFDH</sequence>
<name>A0A2P2MC70_RHIMU</name>
<protein>
    <submittedName>
        <fullName evidence="1">Uncharacterized protein</fullName>
    </submittedName>
</protein>
<evidence type="ECO:0000313" key="1">
    <source>
        <dbReference type="EMBL" id="MBX27774.1"/>
    </source>
</evidence>
<reference evidence="1" key="1">
    <citation type="submission" date="2018-02" db="EMBL/GenBank/DDBJ databases">
        <title>Rhizophora mucronata_Transcriptome.</title>
        <authorList>
            <person name="Meera S.P."/>
            <person name="Sreeshan A."/>
            <person name="Augustine A."/>
        </authorList>
    </citation>
    <scope>NUCLEOTIDE SEQUENCE</scope>
    <source>
        <tissue evidence="1">Leaf</tissue>
    </source>
</reference>
<accession>A0A2P2MC70</accession>
<proteinExistence type="predicted"/>
<organism evidence="1">
    <name type="scientific">Rhizophora mucronata</name>
    <name type="common">Asiatic mangrove</name>
    <dbReference type="NCBI Taxonomy" id="61149"/>
    <lineage>
        <taxon>Eukaryota</taxon>
        <taxon>Viridiplantae</taxon>
        <taxon>Streptophyta</taxon>
        <taxon>Embryophyta</taxon>
        <taxon>Tracheophyta</taxon>
        <taxon>Spermatophyta</taxon>
        <taxon>Magnoliopsida</taxon>
        <taxon>eudicotyledons</taxon>
        <taxon>Gunneridae</taxon>
        <taxon>Pentapetalae</taxon>
        <taxon>rosids</taxon>
        <taxon>fabids</taxon>
        <taxon>Malpighiales</taxon>
        <taxon>Rhizophoraceae</taxon>
        <taxon>Rhizophora</taxon>
    </lineage>
</organism>
<dbReference type="EMBL" id="GGEC01047290">
    <property type="protein sequence ID" value="MBX27774.1"/>
    <property type="molecule type" value="Transcribed_RNA"/>
</dbReference>
<dbReference type="AlphaFoldDB" id="A0A2P2MC70"/>